<keyword evidence="5 8" id="KW-0812">Transmembrane</keyword>
<evidence type="ECO:0000256" key="3">
    <source>
        <dbReference type="ARBA" id="ARBA00022448"/>
    </source>
</evidence>
<feature type="transmembrane region" description="Helical" evidence="8">
    <location>
        <begin position="12"/>
        <end position="39"/>
    </location>
</feature>
<comment type="subcellular location">
    <subcellularLocation>
        <location evidence="1 8">Cell membrane</location>
        <topology evidence="1 8">Multi-pass membrane protein</topology>
    </subcellularLocation>
</comment>
<evidence type="ECO:0000256" key="8">
    <source>
        <dbReference type="RuleBase" id="RU363041"/>
    </source>
</evidence>
<accession>A0A8F6TWF6</accession>
<evidence type="ECO:0000256" key="2">
    <source>
        <dbReference type="ARBA" id="ARBA00009142"/>
    </source>
</evidence>
<dbReference type="PANTHER" id="PTHR30269:SF32">
    <property type="entry name" value="MEMBRANE TRANSPORTER PROTEIN-RELATED"/>
    <property type="match status" value="1"/>
</dbReference>
<feature type="transmembrane region" description="Helical" evidence="8">
    <location>
        <begin position="142"/>
        <end position="168"/>
    </location>
</feature>
<feature type="transmembrane region" description="Helical" evidence="8">
    <location>
        <begin position="86"/>
        <end position="104"/>
    </location>
</feature>
<feature type="transmembrane region" description="Helical" evidence="8">
    <location>
        <begin position="110"/>
        <end position="130"/>
    </location>
</feature>
<evidence type="ECO:0000256" key="4">
    <source>
        <dbReference type="ARBA" id="ARBA00022475"/>
    </source>
</evidence>
<feature type="transmembrane region" description="Helical" evidence="8">
    <location>
        <begin position="234"/>
        <end position="251"/>
    </location>
</feature>
<evidence type="ECO:0000256" key="5">
    <source>
        <dbReference type="ARBA" id="ARBA00022692"/>
    </source>
</evidence>
<keyword evidence="4 8" id="KW-1003">Cell membrane</keyword>
<dbReference type="AlphaFoldDB" id="A0A8F6TWF6"/>
<proteinExistence type="inferred from homology"/>
<gene>
    <name evidence="9" type="ORF">KYE46_00115</name>
</gene>
<dbReference type="InterPro" id="IPR052017">
    <property type="entry name" value="TSUP"/>
</dbReference>
<name>A0A8F6TWF6_9RHOB</name>
<dbReference type="Proteomes" id="UP000825009">
    <property type="component" value="Chromosome"/>
</dbReference>
<feature type="transmembrane region" description="Helical" evidence="8">
    <location>
        <begin position="45"/>
        <end position="66"/>
    </location>
</feature>
<evidence type="ECO:0000313" key="9">
    <source>
        <dbReference type="EMBL" id="QXT39703.1"/>
    </source>
</evidence>
<evidence type="ECO:0000256" key="1">
    <source>
        <dbReference type="ARBA" id="ARBA00004651"/>
    </source>
</evidence>
<feature type="transmembrane region" description="Helical" evidence="8">
    <location>
        <begin position="200"/>
        <end position="222"/>
    </location>
</feature>
<keyword evidence="10" id="KW-1185">Reference proteome</keyword>
<dbReference type="Pfam" id="PF01925">
    <property type="entry name" value="TauE"/>
    <property type="match status" value="1"/>
</dbReference>
<protein>
    <recommendedName>
        <fullName evidence="8">Probable membrane transporter protein</fullName>
    </recommendedName>
</protein>
<dbReference type="GO" id="GO:0005886">
    <property type="term" value="C:plasma membrane"/>
    <property type="evidence" value="ECO:0007669"/>
    <property type="project" value="UniProtKB-SubCell"/>
</dbReference>
<dbReference type="EMBL" id="CP079194">
    <property type="protein sequence ID" value="QXT39703.1"/>
    <property type="molecule type" value="Genomic_DNA"/>
</dbReference>
<sequence length="257" mass="27497">MFEDFANLMPLWAFLAAIGVTLFAGVVKGAIGFGVPLIITSGLSLFLDPLIAVAGVVFPALVSNFLQVARHPLAEIIDAVKEHRRYILTVCVLILIVTQFVVLLPERVFYLILGVPVVALSVVQLAGVRFTIPEARRRVAEWVIGAMTGVLGGFTGSWGPLTVLYLLALETPKMRQLLVQGVVYSLGATALLAGHLQSGVLNAATTPFSMLLLVPVFVGMLAGFKVGEKLDPELFRKLTLTLLVIAGANLVRRGLIG</sequence>
<dbReference type="KEGG" id="gce:KYE46_00115"/>
<comment type="similarity">
    <text evidence="2 8">Belongs to the 4-toluene sulfonate uptake permease (TSUP) (TC 2.A.102) family.</text>
</comment>
<evidence type="ECO:0000256" key="6">
    <source>
        <dbReference type="ARBA" id="ARBA00022989"/>
    </source>
</evidence>
<dbReference type="RefSeq" id="WP_219002539.1">
    <property type="nucleotide sequence ID" value="NZ_CP079194.1"/>
</dbReference>
<evidence type="ECO:0000313" key="10">
    <source>
        <dbReference type="Proteomes" id="UP000825009"/>
    </source>
</evidence>
<organism evidence="9 10">
    <name type="scientific">Gymnodinialimonas ceratoperidinii</name>
    <dbReference type="NCBI Taxonomy" id="2856823"/>
    <lineage>
        <taxon>Bacteria</taxon>
        <taxon>Pseudomonadati</taxon>
        <taxon>Pseudomonadota</taxon>
        <taxon>Alphaproteobacteria</taxon>
        <taxon>Rhodobacterales</taxon>
        <taxon>Paracoccaceae</taxon>
        <taxon>Gymnodinialimonas</taxon>
    </lineage>
</organism>
<keyword evidence="3" id="KW-0813">Transport</keyword>
<keyword evidence="7 8" id="KW-0472">Membrane</keyword>
<reference evidence="9 10" key="1">
    <citation type="submission" date="2021-07" db="EMBL/GenBank/DDBJ databases">
        <title>A novel Jannaschia species isolated from marine dinoflagellate Ceratoperidinium margalefii.</title>
        <authorList>
            <person name="Jiang Y."/>
            <person name="Li Z."/>
        </authorList>
    </citation>
    <scope>NUCLEOTIDE SEQUENCE [LARGE SCALE GENOMIC DNA]</scope>
    <source>
        <strain evidence="9 10">J12C1-MA-4</strain>
    </source>
</reference>
<dbReference type="PANTHER" id="PTHR30269">
    <property type="entry name" value="TRANSMEMBRANE PROTEIN YFCA"/>
    <property type="match status" value="1"/>
</dbReference>
<dbReference type="InterPro" id="IPR002781">
    <property type="entry name" value="TM_pro_TauE-like"/>
</dbReference>
<feature type="transmembrane region" description="Helical" evidence="8">
    <location>
        <begin position="174"/>
        <end position="193"/>
    </location>
</feature>
<keyword evidence="6 8" id="KW-1133">Transmembrane helix</keyword>
<evidence type="ECO:0000256" key="7">
    <source>
        <dbReference type="ARBA" id="ARBA00023136"/>
    </source>
</evidence>